<gene>
    <name evidence="1" type="ORF">PHY01_52040</name>
</gene>
<dbReference type="Proteomes" id="UP000320338">
    <property type="component" value="Unassembled WGS sequence"/>
</dbReference>
<dbReference type="AlphaFoldDB" id="A0A4Y3WXC7"/>
<sequence length="108" mass="11492">MDNSGRTPTRPPRACDPPRMDIIWTLGVLSAGVENVQPLASGTAATEGGAIQAASDALVLAAMDRGRHEYRLTVAETLLGVIPGLTEEGEVDLLRLAEVLPRLTSHHR</sequence>
<reference evidence="1 2" key="1">
    <citation type="submission" date="2019-06" db="EMBL/GenBank/DDBJ databases">
        <title>Whole genome shotgun sequence of Pseudonocardia hydrocarbonoxydans NBRC 14498.</title>
        <authorList>
            <person name="Hosoyama A."/>
            <person name="Uohara A."/>
            <person name="Ohji S."/>
            <person name="Ichikawa N."/>
        </authorList>
    </citation>
    <scope>NUCLEOTIDE SEQUENCE [LARGE SCALE GENOMIC DNA]</scope>
    <source>
        <strain evidence="1 2">NBRC 14498</strain>
    </source>
</reference>
<organism evidence="1 2">
    <name type="scientific">Pseudonocardia hydrocarbonoxydans</name>
    <dbReference type="NCBI Taxonomy" id="76726"/>
    <lineage>
        <taxon>Bacteria</taxon>
        <taxon>Bacillati</taxon>
        <taxon>Actinomycetota</taxon>
        <taxon>Actinomycetes</taxon>
        <taxon>Pseudonocardiales</taxon>
        <taxon>Pseudonocardiaceae</taxon>
        <taxon>Pseudonocardia</taxon>
    </lineage>
</organism>
<keyword evidence="2" id="KW-1185">Reference proteome</keyword>
<name>A0A4Y3WXC7_9PSEU</name>
<protein>
    <submittedName>
        <fullName evidence="1">Uncharacterized protein</fullName>
    </submittedName>
</protein>
<evidence type="ECO:0000313" key="2">
    <source>
        <dbReference type="Proteomes" id="UP000320338"/>
    </source>
</evidence>
<evidence type="ECO:0000313" key="1">
    <source>
        <dbReference type="EMBL" id="GEC22921.1"/>
    </source>
</evidence>
<dbReference type="EMBL" id="BJNG01000068">
    <property type="protein sequence ID" value="GEC22921.1"/>
    <property type="molecule type" value="Genomic_DNA"/>
</dbReference>
<accession>A0A4Y3WXC7</accession>
<proteinExistence type="predicted"/>
<comment type="caution">
    <text evidence="1">The sequence shown here is derived from an EMBL/GenBank/DDBJ whole genome shotgun (WGS) entry which is preliminary data.</text>
</comment>